<evidence type="ECO:0000256" key="1">
    <source>
        <dbReference type="ARBA" id="ARBA00001593"/>
    </source>
</evidence>
<dbReference type="InterPro" id="IPR057399">
    <property type="entry name" value="GRESAG4.1/3_peripasmic_1"/>
</dbReference>
<comment type="caution">
    <text evidence="23">The sequence shown here is derived from an EMBL/GenBank/DDBJ whole genome shotgun (WGS) entry which is preliminary data.</text>
</comment>
<keyword evidence="8" id="KW-0479">Metal-binding</keyword>
<keyword evidence="24" id="KW-1185">Reference proteome</keyword>
<comment type="cofactor">
    <cofactor evidence="2">
        <name>Mg(2+)</name>
        <dbReference type="ChEBI" id="CHEBI:18420"/>
    </cofactor>
</comment>
<keyword evidence="14 20" id="KW-0472">Membrane</keyword>
<dbReference type="OMA" id="GRFTWNC"/>
<evidence type="ECO:0000313" key="24">
    <source>
        <dbReference type="Proteomes" id="UP000000702"/>
    </source>
</evidence>
<organism evidence="23 24">
    <name type="scientific">Trypanosoma congolense (strain IL3000)</name>
    <dbReference type="NCBI Taxonomy" id="1068625"/>
    <lineage>
        <taxon>Eukaryota</taxon>
        <taxon>Discoba</taxon>
        <taxon>Euglenozoa</taxon>
        <taxon>Kinetoplastea</taxon>
        <taxon>Metakinetoplastina</taxon>
        <taxon>Trypanosomatida</taxon>
        <taxon>Trypanosomatidae</taxon>
        <taxon>Trypanosoma</taxon>
        <taxon>Nannomonas</taxon>
    </lineage>
</organism>
<evidence type="ECO:0000256" key="13">
    <source>
        <dbReference type="ARBA" id="ARBA00022998"/>
    </source>
</evidence>
<protein>
    <recommendedName>
        <fullName evidence="6">adenylate cyclase</fullName>
        <ecNumber evidence="6">4.6.1.1</ecNumber>
    </recommendedName>
    <alternativeName>
        <fullName evidence="18">ATP pyrophosphate-lyase</fullName>
    </alternativeName>
    <alternativeName>
        <fullName evidence="19">Adenylyl cyclase</fullName>
    </alternativeName>
</protein>
<dbReference type="Proteomes" id="UP000000702">
    <property type="component" value="Unassembled WGS sequence"/>
</dbReference>
<gene>
    <name evidence="23" type="ORF">TCIL3000_0_09840</name>
</gene>
<feature type="signal peptide" evidence="21">
    <location>
        <begin position="1"/>
        <end position="30"/>
    </location>
</feature>
<evidence type="ECO:0000256" key="7">
    <source>
        <dbReference type="ARBA" id="ARBA00022692"/>
    </source>
</evidence>
<accession>F9WFE5</accession>
<dbReference type="Gene3D" id="3.30.70.1230">
    <property type="entry name" value="Nucleotide cyclase"/>
    <property type="match status" value="1"/>
</dbReference>
<evidence type="ECO:0000256" key="2">
    <source>
        <dbReference type="ARBA" id="ARBA00001946"/>
    </source>
</evidence>
<dbReference type="SMART" id="SM00044">
    <property type="entry name" value="CYCc"/>
    <property type="match status" value="1"/>
</dbReference>
<evidence type="ECO:0000256" key="17">
    <source>
        <dbReference type="ARBA" id="ARBA00023239"/>
    </source>
</evidence>
<dbReference type="InterPro" id="IPR057398">
    <property type="entry name" value="GRESAG4.1/3_peripasmic_2"/>
</dbReference>
<name>F9WFE5_TRYCI</name>
<dbReference type="InterPro" id="IPR050697">
    <property type="entry name" value="Adenylyl/Guanylyl_Cyclase_3/4"/>
</dbReference>
<dbReference type="Pfam" id="PF25493">
    <property type="entry name" value="Peripla_BP_A-cyclase"/>
    <property type="match status" value="1"/>
</dbReference>
<evidence type="ECO:0000313" key="23">
    <source>
        <dbReference type="EMBL" id="CCD16013.1"/>
    </source>
</evidence>
<feature type="domain" description="Guanylate cyclase" evidence="22">
    <location>
        <begin position="887"/>
        <end position="1041"/>
    </location>
</feature>
<dbReference type="PROSITE" id="PS50125">
    <property type="entry name" value="GUANYLATE_CYCLASE_2"/>
    <property type="match status" value="1"/>
</dbReference>
<keyword evidence="11" id="KW-0460">Magnesium</keyword>
<evidence type="ECO:0000256" key="8">
    <source>
        <dbReference type="ARBA" id="ARBA00022723"/>
    </source>
</evidence>
<dbReference type="SUPFAM" id="SSF55073">
    <property type="entry name" value="Nucleotide cyclase"/>
    <property type="match status" value="1"/>
</dbReference>
<comment type="function">
    <text evidence="3">Could act as a receptor for an unknown ligand.</text>
</comment>
<evidence type="ECO:0000256" key="12">
    <source>
        <dbReference type="ARBA" id="ARBA00022989"/>
    </source>
</evidence>
<dbReference type="Pfam" id="PF00211">
    <property type="entry name" value="Guanylate_cyc"/>
    <property type="match status" value="1"/>
</dbReference>
<evidence type="ECO:0000256" key="21">
    <source>
        <dbReference type="SAM" id="SignalP"/>
    </source>
</evidence>
<dbReference type="Pfam" id="PF25495">
    <property type="entry name" value="Peripla_BP_A-cyclase_1"/>
    <property type="match status" value="1"/>
</dbReference>
<dbReference type="AlphaFoldDB" id="F9WFE5"/>
<dbReference type="GO" id="GO:0006171">
    <property type="term" value="P:cAMP biosynthetic process"/>
    <property type="evidence" value="ECO:0007669"/>
    <property type="project" value="UniProtKB-KW"/>
</dbReference>
<dbReference type="GO" id="GO:0035556">
    <property type="term" value="P:intracellular signal transduction"/>
    <property type="evidence" value="ECO:0007669"/>
    <property type="project" value="InterPro"/>
</dbReference>
<evidence type="ECO:0000256" key="11">
    <source>
        <dbReference type="ARBA" id="ARBA00022842"/>
    </source>
</evidence>
<evidence type="ECO:0000259" key="22">
    <source>
        <dbReference type="PROSITE" id="PS50125"/>
    </source>
</evidence>
<keyword evidence="15" id="KW-0675">Receptor</keyword>
<evidence type="ECO:0000256" key="14">
    <source>
        <dbReference type="ARBA" id="ARBA00023136"/>
    </source>
</evidence>
<reference evidence="23 24" key="2">
    <citation type="journal article" date="2012" name="Proc. Natl. Acad. Sci. U.S.A.">
        <title>Antigenic diversity is generated by distinct evolutionary mechanisms in African trypanosome species.</title>
        <authorList>
            <person name="Jackson A.P."/>
            <person name="Berry A."/>
            <person name="Aslett M."/>
            <person name="Allison H.C."/>
            <person name="Burton P."/>
            <person name="Vavrova-Anderson J."/>
            <person name="Brown R."/>
            <person name="Browne H."/>
            <person name="Corton N."/>
            <person name="Hauser H."/>
            <person name="Gamble J."/>
            <person name="Gilderthorp R."/>
            <person name="Marcello L."/>
            <person name="McQuillan J."/>
            <person name="Otto T.D."/>
            <person name="Quail M.A."/>
            <person name="Sanders M.J."/>
            <person name="van Tonder A."/>
            <person name="Ginger M.L."/>
            <person name="Field M.C."/>
            <person name="Barry J.D."/>
            <person name="Hertz-Fowler C."/>
            <person name="Berriman M."/>
        </authorList>
    </citation>
    <scope>NUCLEOTIDE SEQUENCE [LARGE SCALE GENOMIC DNA]</scope>
    <source>
        <strain evidence="23 24">IL3000</strain>
    </source>
</reference>
<keyword evidence="17" id="KW-0456">Lyase</keyword>
<keyword evidence="13" id="KW-0115">cAMP biosynthesis</keyword>
<dbReference type="InterPro" id="IPR029787">
    <property type="entry name" value="Nucleotide_cyclase"/>
</dbReference>
<evidence type="ECO:0000256" key="9">
    <source>
        <dbReference type="ARBA" id="ARBA00022741"/>
    </source>
</evidence>
<keyword evidence="7 20" id="KW-0812">Transmembrane</keyword>
<dbReference type="GO" id="GO:0004016">
    <property type="term" value="F:adenylate cyclase activity"/>
    <property type="evidence" value="ECO:0007669"/>
    <property type="project" value="UniProtKB-EC"/>
</dbReference>
<comment type="similarity">
    <text evidence="5">Belongs to the adenylyl cyclase class-3 family.</text>
</comment>
<reference evidence="24" key="1">
    <citation type="submission" date="2011-07" db="EMBL/GenBank/DDBJ databases">
        <title>Divergent evolution of antigenic variation in African trypanosomes.</title>
        <authorList>
            <person name="Jackson A.P."/>
            <person name="Berry A."/>
            <person name="Allison H.C."/>
            <person name="Burton P."/>
            <person name="Anderson J."/>
            <person name="Aslett M."/>
            <person name="Brown R."/>
            <person name="Corton N."/>
            <person name="Harris D."/>
            <person name="Hauser H."/>
            <person name="Gamble J."/>
            <person name="Gilderthorp R."/>
            <person name="McQuillan J."/>
            <person name="Quail M.A."/>
            <person name="Sanders M."/>
            <person name="Van Tonder A."/>
            <person name="Ginger M.L."/>
            <person name="Donelson J.E."/>
            <person name="Field M.C."/>
            <person name="Barry J.D."/>
            <person name="Berriman M."/>
            <person name="Hertz-Fowler C."/>
        </authorList>
    </citation>
    <scope>NUCLEOTIDE SEQUENCE [LARGE SCALE GENOMIC DNA]</scope>
    <source>
        <strain evidence="24">IL3000</strain>
    </source>
</reference>
<keyword evidence="9" id="KW-0547">Nucleotide-binding</keyword>
<feature type="transmembrane region" description="Helical" evidence="20">
    <location>
        <begin position="841"/>
        <end position="865"/>
    </location>
</feature>
<dbReference type="GO" id="GO:0016020">
    <property type="term" value="C:membrane"/>
    <property type="evidence" value="ECO:0007669"/>
    <property type="project" value="UniProtKB-SubCell"/>
</dbReference>
<feature type="chain" id="PRO_5003394984" description="adenylate cyclase" evidence="21">
    <location>
        <begin position="31"/>
        <end position="1244"/>
    </location>
</feature>
<dbReference type="InterPro" id="IPR001054">
    <property type="entry name" value="A/G_cyclase"/>
</dbReference>
<proteinExistence type="inferred from homology"/>
<sequence length="1244" mass="137342">MGTPQHVSVMAMLPPLWLMCVLWGFATATGEDCKDNVTVHVYNLLYSKKIPPSIYVPIIAGFNASVHAGRKKLPAGVNLTLLHPPSPELGVSPEWLRGKVKDLSQRDIPIVVGPAGTSVIPTFLPVLKEHNAVAFSPFTGSSTLRVWNKNLYFITASPTAELLALLRYAVTQLRLERLGFMYLQGISFGDEEYRLTVNALSNIGRELCGLFTVKSSIAGAAPDAEFNAAWEQFAETRPQGVIVFAPPTGDVTKFLRKAMDDSRTSGLSLLLPLVLRNTAYLVSNHFSGGSLYSKASVTIYITGVNPIAKSSEHDAVRRFHGEMREYFRDDTVRNISFTDESNNISLIETNYSDCDLCTELMVYGWLIGEVLSQTVQSREWLRSRTTFMESLYKQRRYIIDDLVIGDFGGECEGMAGEHGAACECNQGGNVVYMNRVEDGHRLFPLKEGSLTLASSRCYRDMPQLYAPLSGVYVSLENNAIATRATAAFTDGASALTGRGQLGHGDRFFLHRLASPAGGAVRALEKEMSERAVTAVFGVVDDAMLSMSNVVFIDPVTLSPRPKVARRNVFYLSPTLEQQLMVITEHIIPKEKSTVCAIIRSSNNARAIRYMVRRVVEIFNRSLDATVTLRDGDRVSGWLPPAGDVLLIGLAASDIEPLASHLDKHPGVRVFVPFFDFALLYDNIISAFKGRPGAERLLFATNLPHWAEENAMSETVRGFHRAVPDKSKWTPLALLGFATGRAIQSLLSRMGNVTSETLMNSIFTQSVITADDMQYGPFNEECDTWDVASYLNTEDCIVNYGAARIALWSVARVFDPTVPPVLTEAVLSLGNFDLNAYDLSGWMLAVVGSVPLILILLLIALLVVLVRFIFRDSRDNHCAPKEPSDPVTLIFTDIESSTALWAAHPELMPDAVEAHHQLIRSLIVRYGCYEVKTVGDSFMIACRSPLAAVQLAGDLQRCFLHHDWGTTALDDSYREFELQKAEEDVEYKPPTAHLDPCVYRELWNGLRVRVGIHTGLCDIRHDEVTKGYDYYGRTSNMAARTESVANGGQVLLTRAAYLALSTVEREHVSVTSLGAIALRGVPDPVKMYQLEAVPGRKFAALRVDLEVEECHALNESVCSRVSDQSELGPTERHINDTLGVLLGVFNLAQRQKLLKSLCERWGVPLPRKSPGVWDEAFGRRVRRMIALRVGRVADVGMRNSVDRDAIRFVGFSPLARGAGDCPVDFEEGASAAECLDVRRSSLPRA</sequence>
<dbReference type="VEuPathDB" id="TriTrypDB:TcIL3000_0_09840"/>
<keyword evidence="12 20" id="KW-1133">Transmembrane helix</keyword>
<evidence type="ECO:0000256" key="10">
    <source>
        <dbReference type="ARBA" id="ARBA00022840"/>
    </source>
</evidence>
<evidence type="ECO:0000256" key="18">
    <source>
        <dbReference type="ARBA" id="ARBA00032597"/>
    </source>
</evidence>
<comment type="catalytic activity">
    <reaction evidence="1">
        <text>ATP = 3',5'-cyclic AMP + diphosphate</text>
        <dbReference type="Rhea" id="RHEA:15389"/>
        <dbReference type="ChEBI" id="CHEBI:30616"/>
        <dbReference type="ChEBI" id="CHEBI:33019"/>
        <dbReference type="ChEBI" id="CHEBI:58165"/>
        <dbReference type="EC" id="4.6.1.1"/>
    </reaction>
</comment>
<evidence type="ECO:0000256" key="16">
    <source>
        <dbReference type="ARBA" id="ARBA00023180"/>
    </source>
</evidence>
<evidence type="ECO:0000256" key="15">
    <source>
        <dbReference type="ARBA" id="ARBA00023170"/>
    </source>
</evidence>
<dbReference type="GO" id="GO:0005524">
    <property type="term" value="F:ATP binding"/>
    <property type="evidence" value="ECO:0007669"/>
    <property type="project" value="UniProtKB-KW"/>
</dbReference>
<dbReference type="GO" id="GO:0046872">
    <property type="term" value="F:metal ion binding"/>
    <property type="evidence" value="ECO:0007669"/>
    <property type="project" value="UniProtKB-KW"/>
</dbReference>
<evidence type="ECO:0000256" key="5">
    <source>
        <dbReference type="ARBA" id="ARBA00005381"/>
    </source>
</evidence>
<keyword evidence="21" id="KW-0732">Signal</keyword>
<keyword evidence="10" id="KW-0067">ATP-binding</keyword>
<evidence type="ECO:0000256" key="19">
    <source>
        <dbReference type="ARBA" id="ARBA00032637"/>
    </source>
</evidence>
<evidence type="ECO:0000256" key="4">
    <source>
        <dbReference type="ARBA" id="ARBA00004141"/>
    </source>
</evidence>
<dbReference type="FunFam" id="3.30.70.1230:FF:000022">
    <property type="entry name" value="Receptor-type adenylate cyclase GRESAG 4, putative"/>
    <property type="match status" value="1"/>
</dbReference>
<dbReference type="InterPro" id="IPR028082">
    <property type="entry name" value="Peripla_BP_I"/>
</dbReference>
<dbReference type="PANTHER" id="PTHR43081">
    <property type="entry name" value="ADENYLATE CYCLASE, TERMINAL-DIFFERENTIATION SPECIFIC-RELATED"/>
    <property type="match status" value="1"/>
</dbReference>
<evidence type="ECO:0000256" key="6">
    <source>
        <dbReference type="ARBA" id="ARBA00012201"/>
    </source>
</evidence>
<dbReference type="CDD" id="cd07556">
    <property type="entry name" value="Nucleotidyl_cyc_III"/>
    <property type="match status" value="1"/>
</dbReference>
<evidence type="ECO:0000256" key="3">
    <source>
        <dbReference type="ARBA" id="ARBA00002708"/>
    </source>
</evidence>
<dbReference type="EC" id="4.6.1.1" evidence="6"/>
<dbReference type="SUPFAM" id="SSF53822">
    <property type="entry name" value="Periplasmic binding protein-like I"/>
    <property type="match status" value="2"/>
</dbReference>
<dbReference type="EMBL" id="CAEQ01002134">
    <property type="protein sequence ID" value="CCD16013.1"/>
    <property type="molecule type" value="Genomic_DNA"/>
</dbReference>
<evidence type="ECO:0000256" key="20">
    <source>
        <dbReference type="SAM" id="Phobius"/>
    </source>
</evidence>
<comment type="subcellular location">
    <subcellularLocation>
        <location evidence="4">Membrane</location>
        <topology evidence="4">Multi-pass membrane protein</topology>
    </subcellularLocation>
</comment>
<dbReference type="Gene3D" id="3.40.50.2300">
    <property type="match status" value="2"/>
</dbReference>
<dbReference type="PANTHER" id="PTHR43081:SF1">
    <property type="entry name" value="ADENYLATE CYCLASE, TERMINAL-DIFFERENTIATION SPECIFIC"/>
    <property type="match status" value="1"/>
</dbReference>
<keyword evidence="16" id="KW-0325">Glycoprotein</keyword>